<organism evidence="1 2">
    <name type="scientific">Coprinopsis marcescibilis</name>
    <name type="common">Agaric fungus</name>
    <name type="synonym">Psathyrella marcescibilis</name>
    <dbReference type="NCBI Taxonomy" id="230819"/>
    <lineage>
        <taxon>Eukaryota</taxon>
        <taxon>Fungi</taxon>
        <taxon>Dikarya</taxon>
        <taxon>Basidiomycota</taxon>
        <taxon>Agaricomycotina</taxon>
        <taxon>Agaricomycetes</taxon>
        <taxon>Agaricomycetidae</taxon>
        <taxon>Agaricales</taxon>
        <taxon>Agaricineae</taxon>
        <taxon>Psathyrellaceae</taxon>
        <taxon>Coprinopsis</taxon>
    </lineage>
</organism>
<protein>
    <submittedName>
        <fullName evidence="1">Uncharacterized protein</fullName>
    </submittedName>
</protein>
<dbReference type="AlphaFoldDB" id="A0A5C3K948"/>
<dbReference type="STRING" id="230819.A0A5C3K948"/>
<evidence type="ECO:0000313" key="2">
    <source>
        <dbReference type="Proteomes" id="UP000307440"/>
    </source>
</evidence>
<accession>A0A5C3K948</accession>
<name>A0A5C3K948_COPMA</name>
<dbReference type="OrthoDB" id="1418352at2759"/>
<keyword evidence="2" id="KW-1185">Reference proteome</keyword>
<sequence length="102" mass="11358">MARKQVDEAAAIYQQVLEVTAPSASNTNPSIAAQLLRDQETALLKLGKIYQLSSDPTIRSHLVALYDMLHQQNLLWTIEPYEMVDIAHVAEVGQDLQAVEVK</sequence>
<dbReference type="Gene3D" id="1.25.40.570">
    <property type="match status" value="1"/>
</dbReference>
<reference evidence="1 2" key="1">
    <citation type="journal article" date="2019" name="Nat. Ecol. Evol.">
        <title>Megaphylogeny resolves global patterns of mushroom evolution.</title>
        <authorList>
            <person name="Varga T."/>
            <person name="Krizsan K."/>
            <person name="Foldi C."/>
            <person name="Dima B."/>
            <person name="Sanchez-Garcia M."/>
            <person name="Sanchez-Ramirez S."/>
            <person name="Szollosi G.J."/>
            <person name="Szarkandi J.G."/>
            <person name="Papp V."/>
            <person name="Albert L."/>
            <person name="Andreopoulos W."/>
            <person name="Angelini C."/>
            <person name="Antonin V."/>
            <person name="Barry K.W."/>
            <person name="Bougher N.L."/>
            <person name="Buchanan P."/>
            <person name="Buyck B."/>
            <person name="Bense V."/>
            <person name="Catcheside P."/>
            <person name="Chovatia M."/>
            <person name="Cooper J."/>
            <person name="Damon W."/>
            <person name="Desjardin D."/>
            <person name="Finy P."/>
            <person name="Geml J."/>
            <person name="Haridas S."/>
            <person name="Hughes K."/>
            <person name="Justo A."/>
            <person name="Karasinski D."/>
            <person name="Kautmanova I."/>
            <person name="Kiss B."/>
            <person name="Kocsube S."/>
            <person name="Kotiranta H."/>
            <person name="LaButti K.M."/>
            <person name="Lechner B.E."/>
            <person name="Liimatainen K."/>
            <person name="Lipzen A."/>
            <person name="Lukacs Z."/>
            <person name="Mihaltcheva S."/>
            <person name="Morgado L.N."/>
            <person name="Niskanen T."/>
            <person name="Noordeloos M.E."/>
            <person name="Ohm R.A."/>
            <person name="Ortiz-Santana B."/>
            <person name="Ovrebo C."/>
            <person name="Racz N."/>
            <person name="Riley R."/>
            <person name="Savchenko A."/>
            <person name="Shiryaev A."/>
            <person name="Soop K."/>
            <person name="Spirin V."/>
            <person name="Szebenyi C."/>
            <person name="Tomsovsky M."/>
            <person name="Tulloss R.E."/>
            <person name="Uehling J."/>
            <person name="Grigoriev I.V."/>
            <person name="Vagvolgyi C."/>
            <person name="Papp T."/>
            <person name="Martin F.M."/>
            <person name="Miettinen O."/>
            <person name="Hibbett D.S."/>
            <person name="Nagy L.G."/>
        </authorList>
    </citation>
    <scope>NUCLEOTIDE SEQUENCE [LARGE SCALE GENOMIC DNA]</scope>
    <source>
        <strain evidence="1 2">CBS 121175</strain>
    </source>
</reference>
<dbReference type="EMBL" id="ML210726">
    <property type="protein sequence ID" value="TFK16586.1"/>
    <property type="molecule type" value="Genomic_DNA"/>
</dbReference>
<gene>
    <name evidence="1" type="ORF">FA15DRAFT_711659</name>
</gene>
<proteinExistence type="predicted"/>
<dbReference type="Proteomes" id="UP000307440">
    <property type="component" value="Unassembled WGS sequence"/>
</dbReference>
<evidence type="ECO:0000313" key="1">
    <source>
        <dbReference type="EMBL" id="TFK16586.1"/>
    </source>
</evidence>